<feature type="domain" description="Integrase catalytic" evidence="3">
    <location>
        <begin position="453"/>
        <end position="568"/>
    </location>
</feature>
<dbReference type="InterPro" id="IPR012337">
    <property type="entry name" value="RNaseH-like_sf"/>
</dbReference>
<reference evidence="4" key="1">
    <citation type="submission" date="2019-04" db="EMBL/GenBank/DDBJ databases">
        <title>Genome assembly of Zosterops borbonicus 15179.</title>
        <authorList>
            <person name="Leroy T."/>
            <person name="Anselmetti Y."/>
            <person name="Tilak M.-K."/>
            <person name="Nabholz B."/>
        </authorList>
    </citation>
    <scope>NUCLEOTIDE SEQUENCE</scope>
    <source>
        <strain evidence="4">HGM_15179</strain>
        <tissue evidence="4">Muscle</tissue>
    </source>
</reference>
<protein>
    <recommendedName>
        <fullName evidence="3">Integrase catalytic domain-containing protein</fullName>
    </recommendedName>
</protein>
<comment type="caution">
    <text evidence="4">The sequence shown here is derived from an EMBL/GenBank/DDBJ whole genome shotgun (WGS) entry which is preliminary data.</text>
</comment>
<dbReference type="Pfam" id="PF02093">
    <property type="entry name" value="Gag_p30"/>
    <property type="match status" value="1"/>
</dbReference>
<dbReference type="InterPro" id="IPR001584">
    <property type="entry name" value="Integrase_cat-core"/>
</dbReference>
<evidence type="ECO:0000256" key="2">
    <source>
        <dbReference type="SAM" id="MobiDB-lite"/>
    </source>
</evidence>
<dbReference type="GO" id="GO:0003676">
    <property type="term" value="F:nucleic acid binding"/>
    <property type="evidence" value="ECO:0007669"/>
    <property type="project" value="InterPro"/>
</dbReference>
<dbReference type="SUPFAM" id="SSF47943">
    <property type="entry name" value="Retrovirus capsid protein, N-terminal core domain"/>
    <property type="match status" value="1"/>
</dbReference>
<dbReference type="InterPro" id="IPR003036">
    <property type="entry name" value="Gag_P30"/>
</dbReference>
<dbReference type="InterPro" id="IPR050462">
    <property type="entry name" value="Retroviral_Gag-Pol_poly"/>
</dbReference>
<dbReference type="InterPro" id="IPR043128">
    <property type="entry name" value="Rev_trsase/Diguanyl_cyclase"/>
</dbReference>
<evidence type="ECO:0000259" key="3">
    <source>
        <dbReference type="PROSITE" id="PS50994"/>
    </source>
</evidence>
<evidence type="ECO:0000313" key="4">
    <source>
        <dbReference type="EMBL" id="TRZ08940.1"/>
    </source>
</evidence>
<keyword evidence="5" id="KW-1185">Reference proteome</keyword>
<dbReference type="InterPro" id="IPR041577">
    <property type="entry name" value="RT_RNaseH_2"/>
</dbReference>
<name>A0A8K1FZI6_9PASS</name>
<dbReference type="PANTHER" id="PTHR33166">
    <property type="entry name" value="GAG_P30 DOMAIN-CONTAINING PROTEIN"/>
    <property type="match status" value="1"/>
</dbReference>
<dbReference type="Gene3D" id="3.10.20.370">
    <property type="match status" value="1"/>
</dbReference>
<dbReference type="PROSITE" id="PS50994">
    <property type="entry name" value="INTEGRASE"/>
    <property type="match status" value="1"/>
</dbReference>
<dbReference type="Gene3D" id="3.30.70.270">
    <property type="match status" value="1"/>
</dbReference>
<keyword evidence="1" id="KW-0460">Magnesium</keyword>
<dbReference type="InterPro" id="IPR043502">
    <property type="entry name" value="DNA/RNA_pol_sf"/>
</dbReference>
<dbReference type="EMBL" id="SWJQ01001202">
    <property type="protein sequence ID" value="TRZ08940.1"/>
    <property type="molecule type" value="Genomic_DNA"/>
</dbReference>
<gene>
    <name evidence="4" type="ORF">HGM15179_018170</name>
</gene>
<dbReference type="Gene3D" id="3.30.420.10">
    <property type="entry name" value="Ribonuclease H-like superfamily/Ribonuclease H"/>
    <property type="match status" value="1"/>
</dbReference>
<dbReference type="AlphaFoldDB" id="A0A8K1FZI6"/>
<feature type="compositionally biased region" description="Polar residues" evidence="2">
    <location>
        <begin position="104"/>
        <end position="124"/>
    </location>
</feature>
<dbReference type="GO" id="GO:0015074">
    <property type="term" value="P:DNA integration"/>
    <property type="evidence" value="ECO:0007669"/>
    <property type="project" value="InterPro"/>
</dbReference>
<evidence type="ECO:0000313" key="5">
    <source>
        <dbReference type="Proteomes" id="UP000796761"/>
    </source>
</evidence>
<dbReference type="SUPFAM" id="SSF53098">
    <property type="entry name" value="Ribonuclease H-like"/>
    <property type="match status" value="1"/>
</dbReference>
<evidence type="ECO:0000256" key="1">
    <source>
        <dbReference type="ARBA" id="ARBA00022842"/>
    </source>
</evidence>
<accession>A0A8K1FZI6</accession>
<dbReference type="InterPro" id="IPR008919">
    <property type="entry name" value="Retrov_capsid_N"/>
</dbReference>
<dbReference type="Pfam" id="PF17919">
    <property type="entry name" value="RT_RNaseH_2"/>
    <property type="match status" value="1"/>
</dbReference>
<dbReference type="SUPFAM" id="SSF56672">
    <property type="entry name" value="DNA/RNA polymerases"/>
    <property type="match status" value="1"/>
</dbReference>
<dbReference type="GO" id="GO:0019068">
    <property type="term" value="P:virion assembly"/>
    <property type="evidence" value="ECO:0007669"/>
    <property type="project" value="InterPro"/>
</dbReference>
<dbReference type="Gene3D" id="1.10.375.10">
    <property type="entry name" value="Human Immunodeficiency Virus Type 1 Capsid Protein"/>
    <property type="match status" value="1"/>
</dbReference>
<proteinExistence type="predicted"/>
<dbReference type="InterPro" id="IPR036397">
    <property type="entry name" value="RNaseH_sf"/>
</dbReference>
<dbReference type="OrthoDB" id="9049599at2759"/>
<sequence length="695" mass="80400">MSKEGSENEDDKHNLFPLREVPTAPGITGFLNVPINTGDVRTFRKEMGRLLDDPFGVADRLDEFLGSSIYTFEDLTSILKSLFNTEERDMIRQAGIRDWERRNPQGTPGEQKWPSQSPGWNSQTEEGRRNMIDLRNIIIQGIREAVLRGQNISRVFGECQGKEESPSEWLDQIWKSLQVYSRTDSTSPIGEVLLKTQFVAKSWEDIRKNLEKIDNWQEKSLQELLREAQKVYMRRDEENQKIQAKVLVAAVKEVQKQERYRDQVYSFYINFVYHFFWTVDLSRFPGIPSFMAQAVGVLKLFHRFFSCRFDVIWTLTPARREGTESFQIKVTICRIRGEVSGTLDIKRQWIEGYSEKVKFLYERLNTDRVKWTEQDKLEFKRLKEALMTSPVLSLPDVKRQFQLFVDVSNHTAHGVLTQDWAGAKKPVGYVSKLLDLVSRGWPTCLQAIVAVALLVEEAKKVQVDFTDLPKVGRYKFLLVIVDKLTHWVEAYPRARATVQTVSKVLLEKIIPRFGIADHIDSDQGTHFTSKIIKQTTEALVVQGMQIAALPTDPELAGGKIGQLSKASKLMKLEEKNRAAEALEKFENKVKEENISFQKYCEITQEDWDEYDEFLDDCLDKNHFLANARRNSFLTTMQISSTPWHDMQTEINIRLTCVIDIRKEPSRNGTTGLDKIREGHRKEIRTIQPTLDTWTA</sequence>
<dbReference type="Proteomes" id="UP000796761">
    <property type="component" value="Unassembled WGS sequence"/>
</dbReference>
<feature type="region of interest" description="Disordered" evidence="2">
    <location>
        <begin position="95"/>
        <end position="124"/>
    </location>
</feature>
<organism evidence="4 5">
    <name type="scientific">Zosterops borbonicus</name>
    <dbReference type="NCBI Taxonomy" id="364589"/>
    <lineage>
        <taxon>Eukaryota</taxon>
        <taxon>Metazoa</taxon>
        <taxon>Chordata</taxon>
        <taxon>Craniata</taxon>
        <taxon>Vertebrata</taxon>
        <taxon>Euteleostomi</taxon>
        <taxon>Archelosauria</taxon>
        <taxon>Archosauria</taxon>
        <taxon>Dinosauria</taxon>
        <taxon>Saurischia</taxon>
        <taxon>Theropoda</taxon>
        <taxon>Coelurosauria</taxon>
        <taxon>Aves</taxon>
        <taxon>Neognathae</taxon>
        <taxon>Neoaves</taxon>
        <taxon>Telluraves</taxon>
        <taxon>Australaves</taxon>
        <taxon>Passeriformes</taxon>
        <taxon>Sylvioidea</taxon>
        <taxon>Zosteropidae</taxon>
        <taxon>Zosterops</taxon>
    </lineage>
</organism>